<evidence type="ECO:0000313" key="6">
    <source>
        <dbReference type="EMBL" id="BCD98064.1"/>
    </source>
</evidence>
<protein>
    <submittedName>
        <fullName evidence="6">Flagellar protein FliS</fullName>
    </submittedName>
</protein>
<reference evidence="6 7" key="1">
    <citation type="journal article" date="2022" name="IScience">
        <title>An ultrasensitive nanofiber-based assay for enzymatic hydrolysis and deep-sea microbial degradation of cellulose.</title>
        <authorList>
            <person name="Tsudome M."/>
            <person name="Tachioka M."/>
            <person name="Miyazaki M."/>
            <person name="Uchimura K."/>
            <person name="Tsuda M."/>
            <person name="Takaki Y."/>
            <person name="Deguchi S."/>
        </authorList>
    </citation>
    <scope>NUCLEOTIDE SEQUENCE [LARGE SCALE GENOMIC DNA]</scope>
    <source>
        <strain evidence="6 7">GE09</strain>
    </source>
</reference>
<dbReference type="GO" id="GO:0005829">
    <property type="term" value="C:cytosol"/>
    <property type="evidence" value="ECO:0007669"/>
    <property type="project" value="UniProtKB-SubCell"/>
</dbReference>
<evidence type="ECO:0000256" key="1">
    <source>
        <dbReference type="ARBA" id="ARBA00004514"/>
    </source>
</evidence>
<dbReference type="PANTHER" id="PTHR34773:SF1">
    <property type="entry name" value="FLAGELLAR SECRETION CHAPERONE FLIS"/>
    <property type="match status" value="1"/>
</dbReference>
<dbReference type="InterPro" id="IPR036584">
    <property type="entry name" value="FliS_sf"/>
</dbReference>
<keyword evidence="6" id="KW-0969">Cilium</keyword>
<keyword evidence="6" id="KW-0282">Flagellum</keyword>
<dbReference type="GO" id="GO:0071973">
    <property type="term" value="P:bacterial-type flagellum-dependent cell motility"/>
    <property type="evidence" value="ECO:0007669"/>
    <property type="project" value="TreeGrafter"/>
</dbReference>
<dbReference type="Pfam" id="PF02561">
    <property type="entry name" value="FliS"/>
    <property type="match status" value="1"/>
</dbReference>
<keyword evidence="5" id="KW-0143">Chaperone</keyword>
<dbReference type="RefSeq" id="WP_236982156.1">
    <property type="nucleotide sequence ID" value="NZ_AP023086.1"/>
</dbReference>
<dbReference type="PANTHER" id="PTHR34773">
    <property type="entry name" value="FLAGELLAR SECRETION CHAPERONE FLIS"/>
    <property type="match status" value="1"/>
</dbReference>
<dbReference type="Proteomes" id="UP001320119">
    <property type="component" value="Chromosome"/>
</dbReference>
<dbReference type="CDD" id="cd16098">
    <property type="entry name" value="FliS"/>
    <property type="match status" value="1"/>
</dbReference>
<keyword evidence="6" id="KW-0966">Cell projection</keyword>
<keyword evidence="3" id="KW-0963">Cytoplasm</keyword>
<organism evidence="6 7">
    <name type="scientific">Marinagarivorans cellulosilyticus</name>
    <dbReference type="NCBI Taxonomy" id="2721545"/>
    <lineage>
        <taxon>Bacteria</taxon>
        <taxon>Pseudomonadati</taxon>
        <taxon>Pseudomonadota</taxon>
        <taxon>Gammaproteobacteria</taxon>
        <taxon>Cellvibrionales</taxon>
        <taxon>Cellvibrionaceae</taxon>
        <taxon>Marinagarivorans</taxon>
    </lineage>
</organism>
<dbReference type="PIRSF" id="PIRSF039090">
    <property type="entry name" value="Flis"/>
    <property type="match status" value="1"/>
</dbReference>
<dbReference type="GO" id="GO:0044780">
    <property type="term" value="P:bacterial-type flagellum assembly"/>
    <property type="evidence" value="ECO:0007669"/>
    <property type="project" value="InterPro"/>
</dbReference>
<dbReference type="EMBL" id="AP023086">
    <property type="protein sequence ID" value="BCD98064.1"/>
    <property type="molecule type" value="Genomic_DNA"/>
</dbReference>
<evidence type="ECO:0000313" key="7">
    <source>
        <dbReference type="Proteomes" id="UP001320119"/>
    </source>
</evidence>
<gene>
    <name evidence="6" type="ORF">MARGE09_P2265</name>
</gene>
<evidence type="ECO:0000256" key="2">
    <source>
        <dbReference type="ARBA" id="ARBA00008787"/>
    </source>
</evidence>
<name>A0AAN1WI66_9GAMM</name>
<evidence type="ECO:0000256" key="3">
    <source>
        <dbReference type="ARBA" id="ARBA00022490"/>
    </source>
</evidence>
<sequence>MNSQSAIKSYAKVQYRSDVEIASPHRLIDMLYQGAIDRVVQAKGAMQYGNAELKGKKINSAVSIIGGLRESLNTHDGGELAHNLDNLYIYIQRALSNAHLKNDEKLLDEVVTLLSDLQSTWKQIG</sequence>
<dbReference type="NCBIfam" id="TIGR00208">
    <property type="entry name" value="fliS"/>
    <property type="match status" value="1"/>
</dbReference>
<dbReference type="KEGG" id="marq:MARGE09_P2265"/>
<dbReference type="SUPFAM" id="SSF101116">
    <property type="entry name" value="Flagellar export chaperone FliS"/>
    <property type="match status" value="1"/>
</dbReference>
<comment type="subcellular location">
    <subcellularLocation>
        <location evidence="1">Cytoplasm</location>
        <location evidence="1">Cytosol</location>
    </subcellularLocation>
</comment>
<evidence type="ECO:0000256" key="5">
    <source>
        <dbReference type="ARBA" id="ARBA00023186"/>
    </source>
</evidence>
<dbReference type="AlphaFoldDB" id="A0AAN1WI66"/>
<dbReference type="Gene3D" id="1.20.120.340">
    <property type="entry name" value="Flagellar protein FliS"/>
    <property type="match status" value="1"/>
</dbReference>
<keyword evidence="4" id="KW-1005">Bacterial flagellum biogenesis</keyword>
<comment type="similarity">
    <text evidence="2">Belongs to the FliS family.</text>
</comment>
<dbReference type="InterPro" id="IPR003713">
    <property type="entry name" value="FliS"/>
</dbReference>
<proteinExistence type="inferred from homology"/>
<keyword evidence="7" id="KW-1185">Reference proteome</keyword>
<evidence type="ECO:0000256" key="4">
    <source>
        <dbReference type="ARBA" id="ARBA00022795"/>
    </source>
</evidence>
<accession>A0AAN1WI66</accession>